<dbReference type="AlphaFoldDB" id="A0A239KJW0"/>
<keyword evidence="1" id="KW-0812">Transmembrane</keyword>
<dbReference type="Proteomes" id="UP000198415">
    <property type="component" value="Unassembled WGS sequence"/>
</dbReference>
<reference evidence="2 3" key="1">
    <citation type="submission" date="2017-06" db="EMBL/GenBank/DDBJ databases">
        <authorList>
            <person name="Kim H.J."/>
            <person name="Triplett B.A."/>
        </authorList>
    </citation>
    <scope>NUCLEOTIDE SEQUENCE [LARGE SCALE GENOMIC DNA]</scope>
    <source>
        <strain evidence="2 3">DSM 43151</strain>
    </source>
</reference>
<keyword evidence="3" id="KW-1185">Reference proteome</keyword>
<keyword evidence="1" id="KW-0472">Membrane</keyword>
<gene>
    <name evidence="2" type="ORF">SAMN06264365_1552</name>
</gene>
<sequence length="55" mass="6092">MKTFMKYALAWIGFCLLGKILPPALFIVGFIVMVLAGVYLLVRPGGPFEGPYQRS</sequence>
<evidence type="ECO:0000313" key="2">
    <source>
        <dbReference type="EMBL" id="SNT18657.1"/>
    </source>
</evidence>
<keyword evidence="1" id="KW-1133">Transmembrane helix</keyword>
<name>A0A239KJW0_9ACTN</name>
<dbReference type="EMBL" id="FZNR01000055">
    <property type="protein sequence ID" value="SNT18657.1"/>
    <property type="molecule type" value="Genomic_DNA"/>
</dbReference>
<feature type="transmembrane region" description="Helical" evidence="1">
    <location>
        <begin position="20"/>
        <end position="42"/>
    </location>
</feature>
<accession>A0A239KJW0</accession>
<evidence type="ECO:0000256" key="1">
    <source>
        <dbReference type="SAM" id="Phobius"/>
    </source>
</evidence>
<protein>
    <submittedName>
        <fullName evidence="2">Uncharacterized protein</fullName>
    </submittedName>
</protein>
<evidence type="ECO:0000313" key="3">
    <source>
        <dbReference type="Proteomes" id="UP000198415"/>
    </source>
</evidence>
<organism evidence="2 3">
    <name type="scientific">Actinoplanes regularis</name>
    <dbReference type="NCBI Taxonomy" id="52697"/>
    <lineage>
        <taxon>Bacteria</taxon>
        <taxon>Bacillati</taxon>
        <taxon>Actinomycetota</taxon>
        <taxon>Actinomycetes</taxon>
        <taxon>Micromonosporales</taxon>
        <taxon>Micromonosporaceae</taxon>
        <taxon>Actinoplanes</taxon>
    </lineage>
</organism>
<proteinExistence type="predicted"/>